<evidence type="ECO:0000313" key="2">
    <source>
        <dbReference type="Proteomes" id="UP000004088"/>
    </source>
</evidence>
<organism evidence="1 2">
    <name type="scientific">Kingella denitrificans ATCC 33394</name>
    <dbReference type="NCBI Taxonomy" id="888741"/>
    <lineage>
        <taxon>Bacteria</taxon>
        <taxon>Pseudomonadati</taxon>
        <taxon>Pseudomonadota</taxon>
        <taxon>Betaproteobacteria</taxon>
        <taxon>Neisseriales</taxon>
        <taxon>Neisseriaceae</taxon>
        <taxon>Kingella</taxon>
    </lineage>
</organism>
<accession>F0EWL0</accession>
<proteinExistence type="predicted"/>
<protein>
    <submittedName>
        <fullName evidence="1">Uncharacterized protein</fullName>
    </submittedName>
</protein>
<dbReference type="Proteomes" id="UP000004088">
    <property type="component" value="Unassembled WGS sequence"/>
</dbReference>
<sequence>MGLAESAGCFCVVFILSVGQQGPENKTAWRCIGQSYGFGVQAAFAAGKRSFCEAKTPILAALPPCRTHGQALDFYFF</sequence>
<keyword evidence="2" id="KW-1185">Reference proteome</keyword>
<evidence type="ECO:0000313" key="1">
    <source>
        <dbReference type="EMBL" id="EGC18354.1"/>
    </source>
</evidence>
<reference evidence="1 2" key="1">
    <citation type="submission" date="2011-01" db="EMBL/GenBank/DDBJ databases">
        <authorList>
            <person name="Muzny D."/>
            <person name="Qin X."/>
            <person name="Deng J."/>
            <person name="Jiang H."/>
            <person name="Liu Y."/>
            <person name="Qu J."/>
            <person name="Song X.-Z."/>
            <person name="Zhang L."/>
            <person name="Thornton R."/>
            <person name="Coyle M."/>
            <person name="Francisco L."/>
            <person name="Jackson L."/>
            <person name="Javaid M."/>
            <person name="Korchina V."/>
            <person name="Kovar C."/>
            <person name="Mata R."/>
            <person name="Mathew T."/>
            <person name="Ngo R."/>
            <person name="Nguyen L."/>
            <person name="Nguyen N."/>
            <person name="Okwuonu G."/>
            <person name="Ongeri F."/>
            <person name="Pham C."/>
            <person name="Simmons D."/>
            <person name="Wilczek-Boney K."/>
            <person name="Hale W."/>
            <person name="Jakkamsetti A."/>
            <person name="Pham P."/>
            <person name="Ruth R."/>
            <person name="San Lucas F."/>
            <person name="Warren J."/>
            <person name="Zhang J."/>
            <person name="Zhao Z."/>
            <person name="Zhou C."/>
            <person name="Zhu D."/>
            <person name="Lee S."/>
            <person name="Bess C."/>
            <person name="Blankenburg K."/>
            <person name="Forbes L."/>
            <person name="Fu Q."/>
            <person name="Gubbala S."/>
            <person name="Hirani K."/>
            <person name="Jayaseelan J.C."/>
            <person name="Lara F."/>
            <person name="Munidasa M."/>
            <person name="Palculict T."/>
            <person name="Patil S."/>
            <person name="Pu L.-L."/>
            <person name="Saada N."/>
            <person name="Tang L."/>
            <person name="Weissenberger G."/>
            <person name="Zhu Y."/>
            <person name="Hemphill L."/>
            <person name="Shang Y."/>
            <person name="Youmans B."/>
            <person name="Ayvaz T."/>
            <person name="Ross M."/>
            <person name="Santibanez J."/>
            <person name="Aqrawi P."/>
            <person name="Gross S."/>
            <person name="Joshi V."/>
            <person name="Fowler G."/>
            <person name="Nazareth L."/>
            <person name="Reid J."/>
            <person name="Worley K."/>
            <person name="Petrosino J."/>
            <person name="Highlander S."/>
            <person name="Gibbs R."/>
        </authorList>
    </citation>
    <scope>NUCLEOTIDE SEQUENCE [LARGE SCALE GENOMIC DNA]</scope>
    <source>
        <strain evidence="1 2">ATCC 33394</strain>
    </source>
</reference>
<dbReference type="EMBL" id="AEWV01000006">
    <property type="protein sequence ID" value="EGC18354.1"/>
    <property type="molecule type" value="Genomic_DNA"/>
</dbReference>
<name>F0EWL0_9NEIS</name>
<dbReference type="STRING" id="888741.HMPREF9098_0503"/>
<dbReference type="HOGENOM" id="CLU_2633366_0_0_4"/>
<dbReference type="AlphaFoldDB" id="F0EWL0"/>
<gene>
    <name evidence="1" type="ORF">HMPREF9098_0503</name>
</gene>
<comment type="caution">
    <text evidence="1">The sequence shown here is derived from an EMBL/GenBank/DDBJ whole genome shotgun (WGS) entry which is preliminary data.</text>
</comment>